<evidence type="ECO:0000313" key="3">
    <source>
        <dbReference type="EMBL" id="OUD12375.1"/>
    </source>
</evidence>
<dbReference type="OrthoDB" id="9764015at2"/>
<dbReference type="PANTHER" id="PTHR37826">
    <property type="entry name" value="FLOTILLIN BAND_7_5 DOMAIN PROTEIN"/>
    <property type="match status" value="1"/>
</dbReference>
<dbReference type="RefSeq" id="WP_086489325.1">
    <property type="nucleotide sequence ID" value="NZ_MSLT01000023.1"/>
</dbReference>
<name>A0A251X4U5_9GAMM</name>
<gene>
    <name evidence="3" type="ORF">TPSD3_14790</name>
</gene>
<reference evidence="3 4" key="1">
    <citation type="submission" date="2016-12" db="EMBL/GenBank/DDBJ databases">
        <title>Thioflexothrix psekupsii D3 genome sequencing and assembly.</title>
        <authorList>
            <person name="Fomenkov A."/>
            <person name="Vincze T."/>
            <person name="Grabovich M."/>
            <person name="Anton B.P."/>
            <person name="Dubinina G."/>
            <person name="Orlova M."/>
            <person name="Belousova E."/>
            <person name="Roberts R.J."/>
        </authorList>
    </citation>
    <scope>NUCLEOTIDE SEQUENCE [LARGE SCALE GENOMIC DNA]</scope>
    <source>
        <strain evidence="3">D3</strain>
    </source>
</reference>
<dbReference type="InterPro" id="IPR036013">
    <property type="entry name" value="Band_7/SPFH_dom_sf"/>
</dbReference>
<dbReference type="PANTHER" id="PTHR37826:SF2">
    <property type="entry name" value="ZINC-RIBBON DOMAIN-CONTAINING PROTEIN"/>
    <property type="match status" value="1"/>
</dbReference>
<dbReference type="Proteomes" id="UP000194798">
    <property type="component" value="Unassembled WGS sequence"/>
</dbReference>
<proteinExistence type="predicted"/>
<dbReference type="CDD" id="cd03408">
    <property type="entry name" value="SPFH_like_u1"/>
    <property type="match status" value="1"/>
</dbReference>
<organism evidence="3 4">
    <name type="scientific">Thioflexithrix psekupsensis</name>
    <dbReference type="NCBI Taxonomy" id="1570016"/>
    <lineage>
        <taxon>Bacteria</taxon>
        <taxon>Pseudomonadati</taxon>
        <taxon>Pseudomonadota</taxon>
        <taxon>Gammaproteobacteria</taxon>
        <taxon>Thiotrichales</taxon>
        <taxon>Thioflexithrix</taxon>
    </lineage>
</organism>
<evidence type="ECO:0000259" key="1">
    <source>
        <dbReference type="Pfam" id="PF13421"/>
    </source>
</evidence>
<evidence type="ECO:0000259" key="2">
    <source>
        <dbReference type="Pfam" id="PF14237"/>
    </source>
</evidence>
<accession>A0A251X4U5</accession>
<sequence>MPFWNAIKNEFIDIIEWTSNEQDVMVYRYPRSDNEIKHGAKLVVREGQVAVFVNEGRAHRHIDMEIFEPADVFEPGTYTLETKNLPVLSKLQGWKYGFESPFKAEVYFFNTTRLTNQKWGTPNPIMLRDPEFGPVRLRAFGHYTLRIKDAIKFLREVVGTHAHFTTQNISDELRNMIVSRFTDVLGESRIPVLDLAANYSELGQFVMQRIQANFLEYGLELTQLLISSITLPPEVEKALDKRSSMGILGNLNQYAQYQAAEAMGKMAENSGGNSLAHTGVEMAMGVAMGNQLNNSLNAPPAASSAPPPLPGQAQFHVALNGQTHGPYPLETLRQYVQSGQINCETLVWKQGMAQWQAAAQVSELSSLFGGTMPPPIPPRAF</sequence>
<evidence type="ECO:0000313" key="4">
    <source>
        <dbReference type="Proteomes" id="UP000194798"/>
    </source>
</evidence>
<dbReference type="InterPro" id="IPR033880">
    <property type="entry name" value="SPFH_YdjI"/>
</dbReference>
<dbReference type="SUPFAM" id="SSF117892">
    <property type="entry name" value="Band 7/SPFH domain"/>
    <property type="match status" value="1"/>
</dbReference>
<keyword evidence="4" id="KW-1185">Reference proteome</keyword>
<dbReference type="InterPro" id="IPR025640">
    <property type="entry name" value="GYF_2"/>
</dbReference>
<dbReference type="AlphaFoldDB" id="A0A251X4U5"/>
<dbReference type="Pfam" id="PF13421">
    <property type="entry name" value="Band_7_1"/>
    <property type="match status" value="1"/>
</dbReference>
<dbReference type="Pfam" id="PF14237">
    <property type="entry name" value="GYF_2"/>
    <property type="match status" value="1"/>
</dbReference>
<feature type="domain" description="SPFH" evidence="1">
    <location>
        <begin position="26"/>
        <end position="247"/>
    </location>
</feature>
<comment type="caution">
    <text evidence="3">The sequence shown here is derived from an EMBL/GenBank/DDBJ whole genome shotgun (WGS) entry which is preliminary data.</text>
</comment>
<feature type="domain" description="GYF" evidence="2">
    <location>
        <begin position="316"/>
        <end position="364"/>
    </location>
</feature>
<dbReference type="Gene3D" id="3.30.479.30">
    <property type="entry name" value="Band 7 domain"/>
    <property type="match status" value="1"/>
</dbReference>
<protein>
    <submittedName>
        <fullName evidence="3">Antifreeze protein</fullName>
    </submittedName>
</protein>
<dbReference type="EMBL" id="MSLT01000023">
    <property type="protein sequence ID" value="OUD12375.1"/>
    <property type="molecule type" value="Genomic_DNA"/>
</dbReference>